<sequence length="159" mass="18368">MSRKRYNKPTNPEVEKEYKDMDLVNETNEEEVIEEKDTEAFLKDVEKVAVNPDNKQIDIELTVDAFIRKEPDNSSKILSVSKLLPEDKKYVPEALPGYGLAYIKKGTIVRCYEMDNGWYRLASGYIFNAKVKRDLNIDRLINISGSNGLSRIEDIKKNF</sequence>
<protein>
    <submittedName>
        <fullName evidence="1">Uncharacterized protein</fullName>
    </submittedName>
</protein>
<accession>A0A8S5UFK0</accession>
<reference evidence="1" key="1">
    <citation type="journal article" date="2021" name="Proc. Natl. Acad. Sci. U.S.A.">
        <title>A Catalog of Tens of Thousands of Viruses from Human Metagenomes Reveals Hidden Associations with Chronic Diseases.</title>
        <authorList>
            <person name="Tisza M.J."/>
            <person name="Buck C.B."/>
        </authorList>
    </citation>
    <scope>NUCLEOTIDE SEQUENCE</scope>
    <source>
        <strain evidence="1">CtcyQ27</strain>
    </source>
</reference>
<organism evidence="1">
    <name type="scientific">Myoviridae sp. ctcyQ27</name>
    <dbReference type="NCBI Taxonomy" id="2825139"/>
    <lineage>
        <taxon>Viruses</taxon>
        <taxon>Duplodnaviria</taxon>
        <taxon>Heunggongvirae</taxon>
        <taxon>Uroviricota</taxon>
        <taxon>Caudoviricetes</taxon>
    </lineage>
</organism>
<evidence type="ECO:0000313" key="1">
    <source>
        <dbReference type="EMBL" id="DAF93203.1"/>
    </source>
</evidence>
<dbReference type="EMBL" id="BK016080">
    <property type="protein sequence ID" value="DAF93203.1"/>
    <property type="molecule type" value="Genomic_DNA"/>
</dbReference>
<name>A0A8S5UFK0_9CAUD</name>
<proteinExistence type="predicted"/>